<keyword evidence="4" id="KW-1185">Reference proteome</keyword>
<evidence type="ECO:0000313" key="3">
    <source>
        <dbReference type="EMBL" id="MBA0608668.1"/>
    </source>
</evidence>
<dbReference type="Proteomes" id="UP000593561">
    <property type="component" value="Unassembled WGS sequence"/>
</dbReference>
<dbReference type="InterPro" id="IPR025558">
    <property type="entry name" value="DUF4283"/>
</dbReference>
<gene>
    <name evidence="3" type="ORF">Godav_020860</name>
</gene>
<reference evidence="3 4" key="1">
    <citation type="journal article" date="2019" name="Genome Biol. Evol.">
        <title>Insights into the evolution of the New World diploid cottons (Gossypium, subgenus Houzingenia) based on genome sequencing.</title>
        <authorList>
            <person name="Grover C.E."/>
            <person name="Arick M.A. 2nd"/>
            <person name="Thrash A."/>
            <person name="Conover J.L."/>
            <person name="Sanders W.S."/>
            <person name="Peterson D.G."/>
            <person name="Frelichowski J.E."/>
            <person name="Scheffler J.A."/>
            <person name="Scheffler B.E."/>
            <person name="Wendel J.F."/>
        </authorList>
    </citation>
    <scope>NUCLEOTIDE SEQUENCE [LARGE SCALE GENOMIC DNA]</scope>
    <source>
        <strain evidence="3">27</strain>
        <tissue evidence="3">Leaf</tissue>
    </source>
</reference>
<sequence>MEKDLAALSFNDEEEEITHVQKESDSDPVEEYLCLTGCFLTSNIIHFPTIRSIMTNLWHQIKGVQISDLEEKRFLFRFFHKMDLERVGDFIGKFIEYDGSNMGKGVRHYLRIKGVNLERNLNWALNVELGSSKIHKQTNIEHDGEDGVIEEGNGKKRPRRENDRSLMGEETSSLVLRNRRGLEKNLLVSTAAKGQAYRSQ</sequence>
<accession>A0A7J8R4B5</accession>
<organism evidence="3 4">
    <name type="scientific">Gossypium davidsonii</name>
    <name type="common">Davidson's cotton</name>
    <name type="synonym">Gossypium klotzschianum subsp. davidsonii</name>
    <dbReference type="NCBI Taxonomy" id="34287"/>
    <lineage>
        <taxon>Eukaryota</taxon>
        <taxon>Viridiplantae</taxon>
        <taxon>Streptophyta</taxon>
        <taxon>Embryophyta</taxon>
        <taxon>Tracheophyta</taxon>
        <taxon>Spermatophyta</taxon>
        <taxon>Magnoliopsida</taxon>
        <taxon>eudicotyledons</taxon>
        <taxon>Gunneridae</taxon>
        <taxon>Pentapetalae</taxon>
        <taxon>rosids</taxon>
        <taxon>malvids</taxon>
        <taxon>Malvales</taxon>
        <taxon>Malvaceae</taxon>
        <taxon>Malvoideae</taxon>
        <taxon>Gossypium</taxon>
    </lineage>
</organism>
<evidence type="ECO:0000313" key="4">
    <source>
        <dbReference type="Proteomes" id="UP000593561"/>
    </source>
</evidence>
<evidence type="ECO:0000259" key="2">
    <source>
        <dbReference type="Pfam" id="PF14111"/>
    </source>
</evidence>
<feature type="domain" description="DUF4283" evidence="2">
    <location>
        <begin position="33"/>
        <end position="87"/>
    </location>
</feature>
<dbReference type="EMBL" id="JABFAC010000003">
    <property type="protein sequence ID" value="MBA0608668.1"/>
    <property type="molecule type" value="Genomic_DNA"/>
</dbReference>
<dbReference type="AlphaFoldDB" id="A0A7J8R4B5"/>
<protein>
    <recommendedName>
        <fullName evidence="2">DUF4283 domain-containing protein</fullName>
    </recommendedName>
</protein>
<name>A0A7J8R4B5_GOSDV</name>
<comment type="caution">
    <text evidence="3">The sequence shown here is derived from an EMBL/GenBank/DDBJ whole genome shotgun (WGS) entry which is preliminary data.</text>
</comment>
<evidence type="ECO:0000256" key="1">
    <source>
        <dbReference type="SAM" id="MobiDB-lite"/>
    </source>
</evidence>
<dbReference type="Pfam" id="PF14111">
    <property type="entry name" value="DUF4283"/>
    <property type="match status" value="1"/>
</dbReference>
<feature type="region of interest" description="Disordered" evidence="1">
    <location>
        <begin position="140"/>
        <end position="171"/>
    </location>
</feature>
<proteinExistence type="predicted"/>